<dbReference type="InterPro" id="IPR003709">
    <property type="entry name" value="VanY-like_core_dom"/>
</dbReference>
<feature type="domain" description="D-alanyl-D-alanine carboxypeptidase-like core" evidence="1">
    <location>
        <begin position="24"/>
        <end position="158"/>
    </location>
</feature>
<dbReference type="SUPFAM" id="SSF55166">
    <property type="entry name" value="Hedgehog/DD-peptidase"/>
    <property type="match status" value="1"/>
</dbReference>
<gene>
    <name evidence="2" type="ORF">HGA03_06080</name>
</gene>
<protein>
    <recommendedName>
        <fullName evidence="1">D-alanyl-D-alanine carboxypeptidase-like core domain-containing protein</fullName>
    </recommendedName>
</protein>
<evidence type="ECO:0000313" key="2">
    <source>
        <dbReference type="EMBL" id="NKY22233.1"/>
    </source>
</evidence>
<name>A0A7X6KU82_9CELL</name>
<dbReference type="GO" id="GO:0006508">
    <property type="term" value="P:proteolysis"/>
    <property type="evidence" value="ECO:0007669"/>
    <property type="project" value="InterPro"/>
</dbReference>
<sequence>MAYTNGRLPDSILASITGMAGARLRSGPAAAWEQLRQAVFAAYGWYPAPTGISDAYRSHAVQEATFRARYQTSYVQYATGKVDRRVWNGVAYYRKPGTAAAAVPGTSNHGLGIAVDITGLGGFDGTRYKQLSAIAVPLDWSNTEGRSVGEAWHWTYTGPAEATSNDTAITGAVPAAPDLIAPDPIEEDPMSAAESVALLTQIVAKLDTTTEIIGVPIQDTPLDKSKGQHFYLVNWANGTKLHLNSRALAYHRARGQLDIIEWQPTGTLAGLVLIK</sequence>
<dbReference type="GO" id="GO:0008233">
    <property type="term" value="F:peptidase activity"/>
    <property type="evidence" value="ECO:0007669"/>
    <property type="project" value="InterPro"/>
</dbReference>
<dbReference type="Proteomes" id="UP000581206">
    <property type="component" value="Unassembled WGS sequence"/>
</dbReference>
<dbReference type="AlphaFoldDB" id="A0A7X6KU82"/>
<evidence type="ECO:0000313" key="3">
    <source>
        <dbReference type="Proteomes" id="UP000581206"/>
    </source>
</evidence>
<dbReference type="EMBL" id="JAAXOX010000002">
    <property type="protein sequence ID" value="NKY22233.1"/>
    <property type="molecule type" value="Genomic_DNA"/>
</dbReference>
<dbReference type="Pfam" id="PF02557">
    <property type="entry name" value="VanY"/>
    <property type="match status" value="1"/>
</dbReference>
<keyword evidence="3" id="KW-1185">Reference proteome</keyword>
<proteinExistence type="predicted"/>
<dbReference type="Gene3D" id="3.30.1380.10">
    <property type="match status" value="1"/>
</dbReference>
<dbReference type="RefSeq" id="WP_168629335.1">
    <property type="nucleotide sequence ID" value="NZ_BONL01000033.1"/>
</dbReference>
<organism evidence="2 3">
    <name type="scientific">Cellulomonas denverensis</name>
    <dbReference type="NCBI Taxonomy" id="264297"/>
    <lineage>
        <taxon>Bacteria</taxon>
        <taxon>Bacillati</taxon>
        <taxon>Actinomycetota</taxon>
        <taxon>Actinomycetes</taxon>
        <taxon>Micrococcales</taxon>
        <taxon>Cellulomonadaceae</taxon>
        <taxon>Cellulomonas</taxon>
    </lineage>
</organism>
<reference evidence="2 3" key="1">
    <citation type="submission" date="2020-04" db="EMBL/GenBank/DDBJ databases">
        <title>MicrobeNet Type strains.</title>
        <authorList>
            <person name="Nicholson A.C."/>
        </authorList>
    </citation>
    <scope>NUCLEOTIDE SEQUENCE [LARGE SCALE GENOMIC DNA]</scope>
    <source>
        <strain evidence="2 3">ATCC BAA-788</strain>
    </source>
</reference>
<accession>A0A7X6KU82</accession>
<evidence type="ECO:0000259" key="1">
    <source>
        <dbReference type="Pfam" id="PF02557"/>
    </source>
</evidence>
<dbReference type="InterPro" id="IPR009045">
    <property type="entry name" value="Zn_M74/Hedgehog-like"/>
</dbReference>
<comment type="caution">
    <text evidence="2">The sequence shown here is derived from an EMBL/GenBank/DDBJ whole genome shotgun (WGS) entry which is preliminary data.</text>
</comment>